<feature type="coiled-coil region" evidence="1">
    <location>
        <begin position="68"/>
        <end position="95"/>
    </location>
</feature>
<name>A0A8X6TME2_NEPPI</name>
<accession>A0A8X6TME2</accession>
<dbReference type="OrthoDB" id="6434131at2759"/>
<comment type="caution">
    <text evidence="2">The sequence shown here is derived from an EMBL/GenBank/DDBJ whole genome shotgun (WGS) entry which is preliminary data.</text>
</comment>
<reference evidence="2" key="1">
    <citation type="submission" date="2020-08" db="EMBL/GenBank/DDBJ databases">
        <title>Multicomponent nature underlies the extraordinary mechanical properties of spider dragline silk.</title>
        <authorList>
            <person name="Kono N."/>
            <person name="Nakamura H."/>
            <person name="Mori M."/>
            <person name="Yoshida Y."/>
            <person name="Ohtoshi R."/>
            <person name="Malay A.D."/>
            <person name="Moran D.A.P."/>
            <person name="Tomita M."/>
            <person name="Numata K."/>
            <person name="Arakawa K."/>
        </authorList>
    </citation>
    <scope>NUCLEOTIDE SEQUENCE</scope>
</reference>
<dbReference type="Proteomes" id="UP000887013">
    <property type="component" value="Unassembled WGS sequence"/>
</dbReference>
<keyword evidence="1" id="KW-0175">Coiled coil</keyword>
<keyword evidence="3" id="KW-1185">Reference proteome</keyword>
<dbReference type="EMBL" id="BMAW01011899">
    <property type="protein sequence ID" value="GFT26090.1"/>
    <property type="molecule type" value="Genomic_DNA"/>
</dbReference>
<organism evidence="2 3">
    <name type="scientific">Nephila pilipes</name>
    <name type="common">Giant wood spider</name>
    <name type="synonym">Nephila maculata</name>
    <dbReference type="NCBI Taxonomy" id="299642"/>
    <lineage>
        <taxon>Eukaryota</taxon>
        <taxon>Metazoa</taxon>
        <taxon>Ecdysozoa</taxon>
        <taxon>Arthropoda</taxon>
        <taxon>Chelicerata</taxon>
        <taxon>Arachnida</taxon>
        <taxon>Araneae</taxon>
        <taxon>Araneomorphae</taxon>
        <taxon>Entelegynae</taxon>
        <taxon>Araneoidea</taxon>
        <taxon>Nephilidae</taxon>
        <taxon>Nephila</taxon>
    </lineage>
</organism>
<evidence type="ECO:0000313" key="3">
    <source>
        <dbReference type="Proteomes" id="UP000887013"/>
    </source>
</evidence>
<protein>
    <submittedName>
        <fullName evidence="2">Uncharacterized protein</fullName>
    </submittedName>
</protein>
<dbReference type="AlphaFoldDB" id="A0A8X6TME2"/>
<evidence type="ECO:0000313" key="2">
    <source>
        <dbReference type="EMBL" id="GFT26090.1"/>
    </source>
</evidence>
<sequence length="128" mass="14908">MFENARKVDLQIAASELEEVITDEMTVTKLIDIINNTEKFKTDPEFISNLIPGIIEDRKSELKIYEKNKQFELQLEQIKLERVNAELELSRMREVSKTNDDDSKNKIEICDSLDSIIKSVKTFNNQNL</sequence>
<gene>
    <name evidence="2" type="ORF">NPIL_166451</name>
</gene>
<evidence type="ECO:0000256" key="1">
    <source>
        <dbReference type="SAM" id="Coils"/>
    </source>
</evidence>
<proteinExistence type="predicted"/>